<sequence length="90" mass="10252">MSAVQLTGRMTAPPERCDEVRAAMDEHIRLTRAEAGCLFFELRETEDGVFEVSELFQSRAAFDAHQTRTRASAWFRITGDLPRDYDVADL</sequence>
<organism evidence="2 3">
    <name type="scientific">Alloyangia pacifica</name>
    <dbReference type="NCBI Taxonomy" id="311180"/>
    <lineage>
        <taxon>Bacteria</taxon>
        <taxon>Pseudomonadati</taxon>
        <taxon>Pseudomonadota</taxon>
        <taxon>Alphaproteobacteria</taxon>
        <taxon>Rhodobacterales</taxon>
        <taxon>Roseobacteraceae</taxon>
        <taxon>Alloyangia</taxon>
    </lineage>
</organism>
<dbReference type="RefSeq" id="WP_092426315.1">
    <property type="nucleotide sequence ID" value="NZ_FNCL01000008.1"/>
</dbReference>
<dbReference type="AlphaFoldDB" id="A0A1I6P2I1"/>
<gene>
    <name evidence="2" type="ORF">SAMN04488050_101269</name>
</gene>
<feature type="domain" description="ABM" evidence="1">
    <location>
        <begin position="7"/>
        <end position="74"/>
    </location>
</feature>
<evidence type="ECO:0000313" key="2">
    <source>
        <dbReference type="EMBL" id="SFS34355.1"/>
    </source>
</evidence>
<keyword evidence="3" id="KW-1185">Reference proteome</keyword>
<dbReference type="STRING" id="311180.SAMN04488050_101269"/>
<dbReference type="InterPro" id="IPR011008">
    <property type="entry name" value="Dimeric_a/b-barrel"/>
</dbReference>
<dbReference type="GO" id="GO:0004497">
    <property type="term" value="F:monooxygenase activity"/>
    <property type="evidence" value="ECO:0007669"/>
    <property type="project" value="UniProtKB-KW"/>
</dbReference>
<protein>
    <submittedName>
        <fullName evidence="2">Quinol monooxygenase YgiN</fullName>
    </submittedName>
</protein>
<dbReference type="Pfam" id="PF03992">
    <property type="entry name" value="ABM"/>
    <property type="match status" value="1"/>
</dbReference>
<name>A0A1I6P2I1_9RHOB</name>
<dbReference type="Proteomes" id="UP000199392">
    <property type="component" value="Unassembled WGS sequence"/>
</dbReference>
<evidence type="ECO:0000313" key="3">
    <source>
        <dbReference type="Proteomes" id="UP000199392"/>
    </source>
</evidence>
<proteinExistence type="predicted"/>
<dbReference type="InterPro" id="IPR007138">
    <property type="entry name" value="ABM_dom"/>
</dbReference>
<evidence type="ECO:0000259" key="1">
    <source>
        <dbReference type="Pfam" id="PF03992"/>
    </source>
</evidence>
<reference evidence="3" key="1">
    <citation type="submission" date="2016-10" db="EMBL/GenBank/DDBJ databases">
        <authorList>
            <person name="Varghese N."/>
            <person name="Submissions S."/>
        </authorList>
    </citation>
    <scope>NUCLEOTIDE SEQUENCE [LARGE SCALE GENOMIC DNA]</scope>
    <source>
        <strain evidence="3">DSM 26894</strain>
    </source>
</reference>
<dbReference type="OrthoDB" id="9797178at2"/>
<keyword evidence="2" id="KW-0560">Oxidoreductase</keyword>
<accession>A0A1I6P2I1</accession>
<dbReference type="EMBL" id="FOZW01000001">
    <property type="protein sequence ID" value="SFS34355.1"/>
    <property type="molecule type" value="Genomic_DNA"/>
</dbReference>
<dbReference type="Gene3D" id="3.30.70.100">
    <property type="match status" value="1"/>
</dbReference>
<keyword evidence="2" id="KW-0503">Monooxygenase</keyword>
<dbReference type="SUPFAM" id="SSF54909">
    <property type="entry name" value="Dimeric alpha+beta barrel"/>
    <property type="match status" value="1"/>
</dbReference>